<evidence type="ECO:0000256" key="1">
    <source>
        <dbReference type="SAM" id="MobiDB-lite"/>
    </source>
</evidence>
<dbReference type="EMBL" id="LPWA01000148">
    <property type="protein sequence ID" value="KUM23973.1"/>
    <property type="molecule type" value="Genomic_DNA"/>
</dbReference>
<dbReference type="AlphaFoldDB" id="A0A117N213"/>
<evidence type="ECO:0000313" key="2">
    <source>
        <dbReference type="EMBL" id="KUM23973.1"/>
    </source>
</evidence>
<feature type="region of interest" description="Disordered" evidence="1">
    <location>
        <begin position="82"/>
        <end position="108"/>
    </location>
</feature>
<accession>A0A117N213</accession>
<gene>
    <name evidence="2" type="ORF">AU467_32095</name>
</gene>
<proteinExistence type="predicted"/>
<name>A0A117N213_RHILI</name>
<protein>
    <submittedName>
        <fullName evidence="2">Uncharacterized protein</fullName>
    </submittedName>
</protein>
<comment type="caution">
    <text evidence="2">The sequence shown here is derived from an EMBL/GenBank/DDBJ whole genome shotgun (WGS) entry which is preliminary data.</text>
</comment>
<sequence length="108" mass="11333">MVIVPPDTIGEVEGDVCESGTLKVPHAAFAALGSTIVKARIASQTRGARMAGDRRPGTGKARPSFPLSDVIRAKWRTGVNTGNRAAQSGAINARSHETLSPAVCERPR</sequence>
<organism evidence="2 3">
    <name type="scientific">Rhizobium loti</name>
    <name type="common">Mesorhizobium loti</name>
    <dbReference type="NCBI Taxonomy" id="381"/>
    <lineage>
        <taxon>Bacteria</taxon>
        <taxon>Pseudomonadati</taxon>
        <taxon>Pseudomonadota</taxon>
        <taxon>Alphaproteobacteria</taxon>
        <taxon>Hyphomicrobiales</taxon>
        <taxon>Phyllobacteriaceae</taxon>
        <taxon>Mesorhizobium</taxon>
    </lineage>
</organism>
<dbReference type="Proteomes" id="UP000053176">
    <property type="component" value="Unassembled WGS sequence"/>
</dbReference>
<reference evidence="2 3" key="1">
    <citation type="submission" date="2015-12" db="EMBL/GenBank/DDBJ databases">
        <title>Draft genome sequence of Mesorhizobium sp. UFLA 01-765, a multitolerant efficient symbiont and plant-growth promoting strain isolated from Zn-mining soil using Leucaena leucocephala as a trap plant.</title>
        <authorList>
            <person name="Rangel W.M."/>
            <person name="Thijs S."/>
            <person name="Longatti S.M."/>
            <person name="Moreira F.M."/>
            <person name="Weyens N."/>
            <person name="Vangronsveld J."/>
            <person name="Van Hamme J.D."/>
            <person name="Bottos E.M."/>
            <person name="Rineau F."/>
        </authorList>
    </citation>
    <scope>NUCLEOTIDE SEQUENCE [LARGE SCALE GENOMIC DNA]</scope>
    <source>
        <strain evidence="2 3">UFLA 01-765</strain>
    </source>
</reference>
<evidence type="ECO:0000313" key="3">
    <source>
        <dbReference type="Proteomes" id="UP000053176"/>
    </source>
</evidence>
<feature type="region of interest" description="Disordered" evidence="1">
    <location>
        <begin position="44"/>
        <end position="66"/>
    </location>
</feature>